<dbReference type="EMBL" id="BAAAEM010000002">
    <property type="protein sequence ID" value="GAA0474934.1"/>
    <property type="molecule type" value="Genomic_DNA"/>
</dbReference>
<evidence type="ECO:0000313" key="3">
    <source>
        <dbReference type="Proteomes" id="UP001500713"/>
    </source>
</evidence>
<dbReference type="Proteomes" id="UP001500713">
    <property type="component" value="Unassembled WGS sequence"/>
</dbReference>
<keyword evidence="3" id="KW-1185">Reference proteome</keyword>
<feature type="transmembrane region" description="Helical" evidence="1">
    <location>
        <begin position="98"/>
        <end position="117"/>
    </location>
</feature>
<keyword evidence="1" id="KW-1133">Transmembrane helix</keyword>
<evidence type="ECO:0000256" key="1">
    <source>
        <dbReference type="SAM" id="Phobius"/>
    </source>
</evidence>
<feature type="transmembrane region" description="Helical" evidence="1">
    <location>
        <begin position="129"/>
        <end position="146"/>
    </location>
</feature>
<organism evidence="2 3">
    <name type="scientific">Parasphingorhabdus litoris</name>
    <dbReference type="NCBI Taxonomy" id="394733"/>
    <lineage>
        <taxon>Bacteria</taxon>
        <taxon>Pseudomonadati</taxon>
        <taxon>Pseudomonadota</taxon>
        <taxon>Alphaproteobacteria</taxon>
        <taxon>Sphingomonadales</taxon>
        <taxon>Sphingomonadaceae</taxon>
        <taxon>Parasphingorhabdus</taxon>
    </lineage>
</organism>
<accession>A0ABN1AF42</accession>
<dbReference type="RefSeq" id="WP_229955917.1">
    <property type="nucleotide sequence ID" value="NZ_BAAAEM010000002.1"/>
</dbReference>
<reference evidence="2 3" key="1">
    <citation type="journal article" date="2019" name="Int. J. Syst. Evol. Microbiol.">
        <title>The Global Catalogue of Microorganisms (GCM) 10K type strain sequencing project: providing services to taxonomists for standard genome sequencing and annotation.</title>
        <authorList>
            <consortium name="The Broad Institute Genomics Platform"/>
            <consortium name="The Broad Institute Genome Sequencing Center for Infectious Disease"/>
            <person name="Wu L."/>
            <person name="Ma J."/>
        </authorList>
    </citation>
    <scope>NUCLEOTIDE SEQUENCE [LARGE SCALE GENOMIC DNA]</scope>
    <source>
        <strain evidence="2 3">JCM 14162</strain>
    </source>
</reference>
<evidence type="ECO:0000313" key="2">
    <source>
        <dbReference type="EMBL" id="GAA0474934.1"/>
    </source>
</evidence>
<keyword evidence="1" id="KW-0472">Membrane</keyword>
<name>A0ABN1AF42_9SPHN</name>
<feature type="transmembrane region" description="Helical" evidence="1">
    <location>
        <begin position="34"/>
        <end position="52"/>
    </location>
</feature>
<feature type="transmembrane region" description="Helical" evidence="1">
    <location>
        <begin position="64"/>
        <end position="86"/>
    </location>
</feature>
<protein>
    <submittedName>
        <fullName evidence="2">Uncharacterized protein</fullName>
    </submittedName>
</protein>
<sequence>MGEFRHIVSGDVPVSEPSTRNLWQRTYRAIKPDWVFGFLLLVSITMLIAENLDPEPVIAVDPLMKILALSGLTLVIAFIATYAAAMDRRKVEDYFFQLMINGAIVGIITTLFVNLAWDLLYGPLMGDDLIAVMLASWSLGYFFYRIRGLNL</sequence>
<gene>
    <name evidence="2" type="ORF">GCM10009096_15660</name>
</gene>
<comment type="caution">
    <text evidence="2">The sequence shown here is derived from an EMBL/GenBank/DDBJ whole genome shotgun (WGS) entry which is preliminary data.</text>
</comment>
<proteinExistence type="predicted"/>
<keyword evidence="1" id="KW-0812">Transmembrane</keyword>